<organism evidence="1 2">
    <name type="scientific">Corchorus olitorius</name>
    <dbReference type="NCBI Taxonomy" id="93759"/>
    <lineage>
        <taxon>Eukaryota</taxon>
        <taxon>Viridiplantae</taxon>
        <taxon>Streptophyta</taxon>
        <taxon>Embryophyta</taxon>
        <taxon>Tracheophyta</taxon>
        <taxon>Spermatophyta</taxon>
        <taxon>Magnoliopsida</taxon>
        <taxon>eudicotyledons</taxon>
        <taxon>Gunneridae</taxon>
        <taxon>Pentapetalae</taxon>
        <taxon>rosids</taxon>
        <taxon>malvids</taxon>
        <taxon>Malvales</taxon>
        <taxon>Malvaceae</taxon>
        <taxon>Grewioideae</taxon>
        <taxon>Apeibeae</taxon>
        <taxon>Corchorus</taxon>
    </lineage>
</organism>
<accession>A0A1R3G9X2</accession>
<keyword evidence="2" id="KW-1185">Reference proteome</keyword>
<gene>
    <name evidence="1" type="ORF">COLO4_36320</name>
</gene>
<evidence type="ECO:0000313" key="1">
    <source>
        <dbReference type="EMBL" id="OMO54892.1"/>
    </source>
</evidence>
<reference evidence="2" key="1">
    <citation type="submission" date="2013-09" db="EMBL/GenBank/DDBJ databases">
        <title>Corchorus olitorius genome sequencing.</title>
        <authorList>
            <person name="Alam M."/>
            <person name="Haque M.S."/>
            <person name="Islam M.S."/>
            <person name="Emdad E.M."/>
            <person name="Islam M.M."/>
            <person name="Ahmed B."/>
            <person name="Halim A."/>
            <person name="Hossen Q.M.M."/>
            <person name="Hossain M.Z."/>
            <person name="Ahmed R."/>
            <person name="Khan M.M."/>
            <person name="Islam R."/>
            <person name="Rashid M.M."/>
            <person name="Khan S.A."/>
            <person name="Rahman M.S."/>
            <person name="Alam M."/>
            <person name="Yahiya A.S."/>
            <person name="Khan M.S."/>
            <person name="Azam M.S."/>
            <person name="Haque T."/>
            <person name="Lashkar M.Z.H."/>
            <person name="Akhand A.I."/>
            <person name="Morshed G."/>
            <person name="Roy S."/>
            <person name="Uddin K.S."/>
            <person name="Rabeya T."/>
            <person name="Hossain A.S."/>
            <person name="Chowdhury A."/>
            <person name="Snigdha A.R."/>
            <person name="Mortoza M.S."/>
            <person name="Matin S.A."/>
            <person name="Hoque S.M.E."/>
            <person name="Islam M.K."/>
            <person name="Roy D.K."/>
            <person name="Haider R."/>
            <person name="Moosa M.M."/>
            <person name="Elias S.M."/>
            <person name="Hasan A.M."/>
            <person name="Jahan S."/>
            <person name="Shafiuddin M."/>
            <person name="Mahmood N."/>
            <person name="Shommy N.S."/>
        </authorList>
    </citation>
    <scope>NUCLEOTIDE SEQUENCE [LARGE SCALE GENOMIC DNA]</scope>
    <source>
        <strain evidence="2">cv. O-4</strain>
    </source>
</reference>
<dbReference type="EMBL" id="AWUE01023119">
    <property type="protein sequence ID" value="OMO54892.1"/>
    <property type="molecule type" value="Genomic_DNA"/>
</dbReference>
<dbReference type="OrthoDB" id="1735214at2759"/>
<dbReference type="AlphaFoldDB" id="A0A1R3G9X2"/>
<dbReference type="Proteomes" id="UP000187203">
    <property type="component" value="Unassembled WGS sequence"/>
</dbReference>
<name>A0A1R3G9X2_9ROSI</name>
<comment type="caution">
    <text evidence="1">The sequence shown here is derived from an EMBL/GenBank/DDBJ whole genome shotgun (WGS) entry which is preliminary data.</text>
</comment>
<sequence length="107" mass="12266">MTRCGCKRKLHLLNWDEVTKPKSHGGLGLKDARNTNKVHLGKLVWNFKRNPNSIWAKALARKYGQNLNAHITSSSPNPKAMKWENSLVEQRLVKTVFSSNETLKERN</sequence>
<evidence type="ECO:0000313" key="2">
    <source>
        <dbReference type="Proteomes" id="UP000187203"/>
    </source>
</evidence>
<proteinExistence type="predicted"/>
<protein>
    <submittedName>
        <fullName evidence="1">Ribonuclease H protein</fullName>
    </submittedName>
</protein>